<proteinExistence type="predicted"/>
<name>A0ABQ3EVW1_9ACTN</name>
<accession>A0ABQ3EVW1</accession>
<evidence type="ECO:0000256" key="1">
    <source>
        <dbReference type="SAM" id="MobiDB-lite"/>
    </source>
</evidence>
<sequence>MPRYVDVTGTPEEVASWTAAAASFVQQIAAEEQKLLKAERWIGRWDTIVTRRRARARYDDAGASFLAQVRSAAAAYQPVRDVIEARLTEREAHEREMARRAYREKERQRTEVIARLRKWESRQEVADRPLSGGLSPRQMAARGESPASWPPQVQSAVGDVAVWWAGVRASVRNRQASARAVRKVVEAITETAAALEEAGRPGISTIRANPQEVLRGWWIRFDWSDLPDTTRLRTPPDVPAGCVDAKEWLYQLYLPPDQILTVHRSGEFGFAREFRSKIPPGGYGYTYSWFKRSIEEFAEELIRNEIIVFRPPGRDEPLALPMTDHADPEAYMPYVEAVAERAAAHFHALIPRQP</sequence>
<evidence type="ECO:0000313" key="3">
    <source>
        <dbReference type="Proteomes" id="UP000642673"/>
    </source>
</evidence>
<evidence type="ECO:0000313" key="2">
    <source>
        <dbReference type="EMBL" id="GHB66909.1"/>
    </source>
</evidence>
<gene>
    <name evidence="2" type="ORF">GCM10010347_41200</name>
</gene>
<dbReference type="EMBL" id="BMVP01000008">
    <property type="protein sequence ID" value="GHB66909.1"/>
    <property type="molecule type" value="Genomic_DNA"/>
</dbReference>
<dbReference type="RefSeq" id="WP_190185704.1">
    <property type="nucleotide sequence ID" value="NZ_BMVP01000008.1"/>
</dbReference>
<comment type="caution">
    <text evidence="2">The sequence shown here is derived from an EMBL/GenBank/DDBJ whole genome shotgun (WGS) entry which is preliminary data.</text>
</comment>
<keyword evidence="3" id="KW-1185">Reference proteome</keyword>
<reference evidence="3" key="1">
    <citation type="journal article" date="2019" name="Int. J. Syst. Evol. Microbiol.">
        <title>The Global Catalogue of Microorganisms (GCM) 10K type strain sequencing project: providing services to taxonomists for standard genome sequencing and annotation.</title>
        <authorList>
            <consortium name="The Broad Institute Genomics Platform"/>
            <consortium name="The Broad Institute Genome Sequencing Center for Infectious Disease"/>
            <person name="Wu L."/>
            <person name="Ma J."/>
        </authorList>
    </citation>
    <scope>NUCLEOTIDE SEQUENCE [LARGE SCALE GENOMIC DNA]</scope>
    <source>
        <strain evidence="3">JCM 4738</strain>
    </source>
</reference>
<feature type="region of interest" description="Disordered" evidence="1">
    <location>
        <begin position="127"/>
        <end position="152"/>
    </location>
</feature>
<protein>
    <submittedName>
        <fullName evidence="2">Uncharacterized protein</fullName>
    </submittedName>
</protein>
<dbReference type="Proteomes" id="UP000642673">
    <property type="component" value="Unassembled WGS sequence"/>
</dbReference>
<organism evidence="2 3">
    <name type="scientific">Streptomyces cirratus</name>
    <dbReference type="NCBI Taxonomy" id="68187"/>
    <lineage>
        <taxon>Bacteria</taxon>
        <taxon>Bacillati</taxon>
        <taxon>Actinomycetota</taxon>
        <taxon>Actinomycetes</taxon>
        <taxon>Kitasatosporales</taxon>
        <taxon>Streptomycetaceae</taxon>
        <taxon>Streptomyces</taxon>
    </lineage>
</organism>